<gene>
    <name evidence="1" type="ORF">MgSA37_02881</name>
</gene>
<dbReference type="KEGG" id="mgot:MgSA37_02881"/>
<evidence type="ECO:0000313" key="1">
    <source>
        <dbReference type="EMBL" id="BAU54703.1"/>
    </source>
</evidence>
<organism evidence="1 2">
    <name type="scientific">Mucilaginibacter gotjawali</name>
    <dbReference type="NCBI Taxonomy" id="1550579"/>
    <lineage>
        <taxon>Bacteria</taxon>
        <taxon>Pseudomonadati</taxon>
        <taxon>Bacteroidota</taxon>
        <taxon>Sphingobacteriia</taxon>
        <taxon>Sphingobacteriales</taxon>
        <taxon>Sphingobacteriaceae</taxon>
        <taxon>Mucilaginibacter</taxon>
    </lineage>
</organism>
<sequence length="819" mass="94299">MVQFKVGLSLLFVCLLAGFSAFAQQLTLKAAGDAQNGYHVDIYNGRQLVVTNTEEFSMQLFNHDLTTVANLDHLKGQKWTGNENMIMLSSNLYLSEFDADLSITVTYQVVNSNLVKKTIQLFQPSMPAMYYILKETARPANKPQRYVTFEEDNFPGGFAHEMFPAAGFITPDNNVVGFLTDAGYKNQYTRNTRRRFSGRDQGFTGLRRLADPDLFSVAEQSERAKNDDYIRQTFGEMYNLDAGDSTLLTIDPADQKAENAELSRSEGHISVTCHRGTQSGINFITPFKDQKIYTVSFWYKGNAALALKLFRLKNGQKTVELEDGMKYIDNLPIDEKKWTYFKRSILVPYIQKDSVSMFIGSESGKEAQFDIKELKIIENHPRKEPYNVLQIGERAEKTTYIFVEPWKSHQQFMISAQTRLAEGKGFKGSAIEKMLYANFNMLTWITDVDNFKPFNVPNMNYAPDMYNRDSFFSTVSTYNKELNLSIWEEWGKTQTSKGSIGTIITPLMGSVEAKDNEATIEWLIWAMLNKRRFGVQLPHEKIEKAVNYVLNEFDPGRTGKCRSHFPMNQLDIIDYNPKTDRLAVNQGMLVIALKAIKELGFSISDAYIQKAENEYRNFYDVKRKHLLFDRNFPDMISLTDLEPEFFSLWLFKKPILTDEMVQNELEQIPILNKVANSPHPEYGTTAPILIRLTRDAKGWAYLSGDYQPFGKFGEENYSDGKTDGFYYNGGSWFRPEYCAYVVGLKHGWKKARPLMENRVWAEIYLNPKWPFSKEFTPTKWDTTDSWWPSTKGLCWNVFILMADEVAGLRKPEMDPDYHK</sequence>
<name>A0A110B5S5_9SPHI</name>
<proteinExistence type="predicted"/>
<dbReference type="AlphaFoldDB" id="A0A110B5S5"/>
<accession>A0A110B5S5</accession>
<evidence type="ECO:0000313" key="2">
    <source>
        <dbReference type="Proteomes" id="UP000218263"/>
    </source>
</evidence>
<reference evidence="1 2" key="1">
    <citation type="submission" date="2015-12" db="EMBL/GenBank/DDBJ databases">
        <title>Genome sequence of Mucilaginibacter gotjawali.</title>
        <authorList>
            <person name="Lee J.S."/>
            <person name="Lee K.C."/>
            <person name="Kim K.K."/>
            <person name="Lee B.W."/>
        </authorList>
    </citation>
    <scope>NUCLEOTIDE SEQUENCE [LARGE SCALE GENOMIC DNA]</scope>
    <source>
        <strain evidence="1 2">SA3-7</strain>
    </source>
</reference>
<dbReference type="RefSeq" id="WP_197706135.1">
    <property type="nucleotide sequence ID" value="NZ_AP017313.1"/>
</dbReference>
<dbReference type="EMBL" id="AP017313">
    <property type="protein sequence ID" value="BAU54703.1"/>
    <property type="molecule type" value="Genomic_DNA"/>
</dbReference>
<keyword evidence="2" id="KW-1185">Reference proteome</keyword>
<dbReference type="Proteomes" id="UP000218263">
    <property type="component" value="Chromosome"/>
</dbReference>
<protein>
    <submittedName>
        <fullName evidence="1">Uncharacterized protein</fullName>
    </submittedName>
</protein>